<dbReference type="STRING" id="4790.A0A0W8DWJ2"/>
<dbReference type="PANTHER" id="PTHR43619:SF2">
    <property type="entry name" value="S-ADENOSYL-L-METHIONINE-DEPENDENT METHYLTRANSFERASES SUPERFAMILY PROTEIN"/>
    <property type="match status" value="1"/>
</dbReference>
<proteinExistence type="inferred from homology"/>
<sequence length="596" mass="67452">MQPRCVDDTFAQFTSFGTAYLRAIESMRSDRIVNDPFAGRLTRQKRVDLEKFFLTTSKPSSLWGDFIAIRTRYLDEALEYRDGNIRQIVILGAGLDTRAFRLDSLHGCHIFEIDQSDQAFERMDQVMKEENVPLIAKKADYIVANLADDDWDSKLLAHGFDPSSPTFWIMEGLRPYMKRSCILTLLDALDGMSAPCSEFWADMVGEATFNFGDTAVTMKYSDDDPLHGVLSKIPWCLRLQASLKNGGIHFGRKWTPLISQDTNKTVSITFIMGKKPVSSEARLKDKFWESTPIAFYRRSLQLLLDVDDAFAESMGFVTTYLRALESARNDRLINDPFAEPLTRKQQSKIEKFLKETWSEVCSFPETLIAFRTRYLDEALQHRDPGILQIVILGAGLDARAYRMDALRGCHVLEVDQSGAVFEHKADVMKELHAPLIAQNVDCIISNLSEAGLEVNLMGHGFNPTMPTFWVMEGLIPYMERSSIVELLKIIDYLSAPGSQFWADIPGQTLVDSEEWGKRAMKYGEDDPLHGVFSEISWTLEVQASLKTAGEHFGRHWSPVLSPKNKQAVPLFFVVGKKPIPDVVVAQKMVPGLQFEE</sequence>
<dbReference type="Pfam" id="PF04072">
    <property type="entry name" value="LCM"/>
    <property type="match status" value="2"/>
</dbReference>
<name>A0A0W8DWJ2_PHYNI</name>
<evidence type="ECO:0000256" key="2">
    <source>
        <dbReference type="ARBA" id="ARBA00022603"/>
    </source>
</evidence>
<organism evidence="4 5">
    <name type="scientific">Phytophthora nicotianae</name>
    <name type="common">Potato buckeye rot agent</name>
    <name type="synonym">Phytophthora parasitica</name>
    <dbReference type="NCBI Taxonomy" id="4792"/>
    <lineage>
        <taxon>Eukaryota</taxon>
        <taxon>Sar</taxon>
        <taxon>Stramenopiles</taxon>
        <taxon>Oomycota</taxon>
        <taxon>Peronosporomycetes</taxon>
        <taxon>Peronosporales</taxon>
        <taxon>Peronosporaceae</taxon>
        <taxon>Phytophthora</taxon>
    </lineage>
</organism>
<evidence type="ECO:0000256" key="1">
    <source>
        <dbReference type="ARBA" id="ARBA00008138"/>
    </source>
</evidence>
<protein>
    <submittedName>
        <fullName evidence="4">Uncharacterized protein</fullName>
    </submittedName>
</protein>
<dbReference type="InterPro" id="IPR011610">
    <property type="entry name" value="SAM_mthyl_Trfase_ML2640-like"/>
</dbReference>
<gene>
    <name evidence="4" type="ORF">AM587_10015929</name>
</gene>
<dbReference type="GO" id="GO:0008168">
    <property type="term" value="F:methyltransferase activity"/>
    <property type="evidence" value="ECO:0007669"/>
    <property type="project" value="UniProtKB-KW"/>
</dbReference>
<dbReference type="OrthoDB" id="203237at2759"/>
<dbReference type="Proteomes" id="UP000052943">
    <property type="component" value="Unassembled WGS sequence"/>
</dbReference>
<evidence type="ECO:0000313" key="5">
    <source>
        <dbReference type="Proteomes" id="UP000052943"/>
    </source>
</evidence>
<dbReference type="InterPro" id="IPR007213">
    <property type="entry name" value="Ppm1/Ppm2/Tcmp"/>
</dbReference>
<keyword evidence="3" id="KW-0808">Transferase</keyword>
<dbReference type="GO" id="GO:0032259">
    <property type="term" value="P:methylation"/>
    <property type="evidence" value="ECO:0007669"/>
    <property type="project" value="UniProtKB-KW"/>
</dbReference>
<dbReference type="SUPFAM" id="SSF53335">
    <property type="entry name" value="S-adenosyl-L-methionine-dependent methyltransferases"/>
    <property type="match status" value="2"/>
</dbReference>
<reference evidence="4 5" key="1">
    <citation type="submission" date="2015-11" db="EMBL/GenBank/DDBJ databases">
        <title>Genomes and virulence difference between two physiological races of Phytophthora nicotianae.</title>
        <authorList>
            <person name="Liu H."/>
            <person name="Ma X."/>
            <person name="Yu H."/>
            <person name="Fang D."/>
            <person name="Li Y."/>
            <person name="Wang X."/>
            <person name="Wang W."/>
            <person name="Dong Y."/>
            <person name="Xiao B."/>
        </authorList>
    </citation>
    <scope>NUCLEOTIDE SEQUENCE [LARGE SCALE GENOMIC DNA]</scope>
    <source>
        <strain evidence="5">race 0</strain>
    </source>
</reference>
<evidence type="ECO:0000256" key="3">
    <source>
        <dbReference type="ARBA" id="ARBA00022679"/>
    </source>
</evidence>
<dbReference type="AlphaFoldDB" id="A0A0W8DWJ2"/>
<comment type="similarity">
    <text evidence="1">Belongs to the UPF0677 family.</text>
</comment>
<keyword evidence="2" id="KW-0489">Methyltransferase</keyword>
<accession>A0A0W8DWJ2</accession>
<comment type="caution">
    <text evidence="4">The sequence shown here is derived from an EMBL/GenBank/DDBJ whole genome shotgun (WGS) entry which is preliminary data.</text>
</comment>
<dbReference type="NCBIfam" id="TIGR00027">
    <property type="entry name" value="mthyl_TIGR00027"/>
    <property type="match status" value="2"/>
</dbReference>
<dbReference type="PANTHER" id="PTHR43619">
    <property type="entry name" value="S-ADENOSYL-L-METHIONINE-DEPENDENT METHYLTRANSFERASE YKTD-RELATED"/>
    <property type="match status" value="1"/>
</dbReference>
<dbReference type="InterPro" id="IPR029063">
    <property type="entry name" value="SAM-dependent_MTases_sf"/>
</dbReference>
<dbReference type="Gene3D" id="3.40.50.150">
    <property type="entry name" value="Vaccinia Virus protein VP39"/>
    <property type="match status" value="2"/>
</dbReference>
<evidence type="ECO:0000313" key="4">
    <source>
        <dbReference type="EMBL" id="KUG00589.1"/>
    </source>
</evidence>
<dbReference type="EMBL" id="LNFO01000631">
    <property type="protein sequence ID" value="KUG00589.1"/>
    <property type="molecule type" value="Genomic_DNA"/>
</dbReference>